<dbReference type="EMBL" id="MF417904">
    <property type="protein sequence ID" value="ASN70275.1"/>
    <property type="molecule type" value="Genomic_DNA"/>
</dbReference>
<protein>
    <submittedName>
        <fullName evidence="1">Uncharacterized protein</fullName>
    </submittedName>
</protein>
<sequence>MAAQKKAEPQEENKKKYISERLALDWDFTTRMLLVLGGRKAHGTGQKCS</sequence>
<accession>A0A2H4J4U0</accession>
<gene>
    <name evidence="1" type="ORF">10S9_21</name>
</gene>
<proteinExistence type="predicted"/>
<name>A0A2H4J4U0_9CAUD</name>
<reference evidence="1" key="1">
    <citation type="submission" date="2017-06" db="EMBL/GenBank/DDBJ databases">
        <title>Novel phages from South African skin metaviromes.</title>
        <authorList>
            <person name="van Zyl L.J."/>
            <person name="Abrahams Y."/>
            <person name="Stander E.A."/>
            <person name="Kirby B.M."/>
            <person name="Clavaud C."/>
            <person name="Farcet C."/>
            <person name="Breton L."/>
            <person name="Trindade M.I."/>
        </authorList>
    </citation>
    <scope>NUCLEOTIDE SEQUENCE</scope>
</reference>
<organism evidence="1">
    <name type="scientific">uncultured Caudovirales phage</name>
    <dbReference type="NCBI Taxonomy" id="2100421"/>
    <lineage>
        <taxon>Viruses</taxon>
        <taxon>Duplodnaviria</taxon>
        <taxon>Heunggongvirae</taxon>
        <taxon>Uroviricota</taxon>
        <taxon>Caudoviricetes</taxon>
        <taxon>Peduoviridae</taxon>
        <taxon>Maltschvirus</taxon>
        <taxon>Maltschvirus maltsch</taxon>
    </lineage>
</organism>
<evidence type="ECO:0000313" key="1">
    <source>
        <dbReference type="EMBL" id="ASN70275.1"/>
    </source>
</evidence>